<accession>A0ABM6CPZ6</accession>
<proteinExistence type="predicted"/>
<dbReference type="PANTHER" id="PTHR30441:SF8">
    <property type="entry name" value="DUF748 DOMAIN-CONTAINING PROTEIN"/>
    <property type="match status" value="1"/>
</dbReference>
<reference evidence="1 2" key="1">
    <citation type="submission" date="2016-06" db="EMBL/GenBank/DDBJ databases">
        <title>Complete genome sequences of Bordetella bronchialis and Bordetella flabilis.</title>
        <authorList>
            <person name="LiPuma J.J."/>
            <person name="Spilker T."/>
        </authorList>
    </citation>
    <scope>NUCLEOTIDE SEQUENCE [LARGE SCALE GENOMIC DNA]</scope>
    <source>
        <strain evidence="1 2">AU3182</strain>
    </source>
</reference>
<keyword evidence="2" id="KW-1185">Reference proteome</keyword>
<evidence type="ECO:0008006" key="3">
    <source>
        <dbReference type="Google" id="ProtNLM"/>
    </source>
</evidence>
<gene>
    <name evidence="1" type="ORF">BAU06_06945</name>
</gene>
<dbReference type="Pfam" id="PF05359">
    <property type="entry name" value="DUF748"/>
    <property type="match status" value="1"/>
</dbReference>
<evidence type="ECO:0000313" key="1">
    <source>
        <dbReference type="EMBL" id="ANN66062.1"/>
    </source>
</evidence>
<dbReference type="InterPro" id="IPR052894">
    <property type="entry name" value="AsmA-related"/>
</dbReference>
<protein>
    <recommendedName>
        <fullName evidence="3">DUF748 domain-containing protein</fullName>
    </recommendedName>
</protein>
<organism evidence="1 2">
    <name type="scientific">Bordetella bronchialis</name>
    <dbReference type="NCBI Taxonomy" id="463025"/>
    <lineage>
        <taxon>Bacteria</taxon>
        <taxon>Pseudomonadati</taxon>
        <taxon>Pseudomonadota</taxon>
        <taxon>Betaproteobacteria</taxon>
        <taxon>Burkholderiales</taxon>
        <taxon>Alcaligenaceae</taxon>
        <taxon>Bordetella</taxon>
    </lineage>
</organism>
<dbReference type="PANTHER" id="PTHR30441">
    <property type="entry name" value="DUF748 DOMAIN-CONTAINING PROTEIN"/>
    <property type="match status" value="1"/>
</dbReference>
<dbReference type="EMBL" id="CP016170">
    <property type="protein sequence ID" value="ANN66062.1"/>
    <property type="molecule type" value="Genomic_DNA"/>
</dbReference>
<name>A0ABM6CPZ6_9BORD</name>
<dbReference type="Proteomes" id="UP000091897">
    <property type="component" value="Chromosome"/>
</dbReference>
<dbReference type="InterPro" id="IPR008023">
    <property type="entry name" value="DUF748"/>
</dbReference>
<dbReference type="RefSeq" id="WP_066346117.1">
    <property type="nucleotide sequence ID" value="NZ_CBCSFJ010000058.1"/>
</dbReference>
<sequence>MTKPAKIILIAILLLAVAVVGGLHIASRVVVNRIQDMMGDKGHAARIDVGWRRIVLDDVEIGAPPDWPSRQTLRAARVTIEPDWRALLSDRLDIRRIVVSDYSLSVLRSADGSLQMLPTLRQRARERAQARGEDPDAPGETRRETRVGLLVLEKGRLDFYDARVAKPPYRVPFENVNAEIGPLRAPANDEHTQIKLQGQMVGKQRRGAVSVQGWVALPSHDADVRTTTSGADVGLLAPYLQKHAPSLLTAGQMDLDMTTRVKNQQLAAQGKATLRDLDFSGGTLGSLPRRAVMAALEDRKGEVTFEFTLQGSLKDPKFSLTDDLSTRIVGGFTKAIGVSVEGVAEGVGSAVKGLGGALGELLGK</sequence>
<evidence type="ECO:0000313" key="2">
    <source>
        <dbReference type="Proteomes" id="UP000091897"/>
    </source>
</evidence>